<dbReference type="EMBL" id="FNKE01000003">
    <property type="protein sequence ID" value="SDQ48393.1"/>
    <property type="molecule type" value="Genomic_DNA"/>
</dbReference>
<reference evidence="12 13" key="1">
    <citation type="submission" date="2016-10" db="EMBL/GenBank/DDBJ databases">
        <authorList>
            <person name="de Groot N.N."/>
        </authorList>
    </citation>
    <scope>NUCLEOTIDE SEQUENCE [LARGE SCALE GENOMIC DNA]</scope>
    <source>
        <strain evidence="12 13">Sb05</strain>
    </source>
</reference>
<dbReference type="RefSeq" id="WP_074561337.1">
    <property type="nucleotide sequence ID" value="NZ_FNKE01000003.1"/>
</dbReference>
<dbReference type="Pfam" id="PF00486">
    <property type="entry name" value="Trans_reg_C"/>
    <property type="match status" value="1"/>
</dbReference>
<dbReference type="SMART" id="SM00448">
    <property type="entry name" value="REC"/>
    <property type="match status" value="1"/>
</dbReference>
<dbReference type="SMART" id="SM00862">
    <property type="entry name" value="Trans_reg_C"/>
    <property type="match status" value="1"/>
</dbReference>
<dbReference type="GO" id="GO:0000156">
    <property type="term" value="F:phosphorelay response regulator activity"/>
    <property type="evidence" value="ECO:0007669"/>
    <property type="project" value="TreeGrafter"/>
</dbReference>
<dbReference type="GO" id="GO:0000976">
    <property type="term" value="F:transcription cis-regulatory region binding"/>
    <property type="evidence" value="ECO:0007669"/>
    <property type="project" value="TreeGrafter"/>
</dbReference>
<dbReference type="PANTHER" id="PTHR48111:SF73">
    <property type="entry name" value="ALKALINE PHOSPHATASE SYNTHESIS TRANSCRIPTIONAL REGULATORY PROTEIN PHOP"/>
    <property type="match status" value="1"/>
</dbReference>
<dbReference type="InterPro" id="IPR001789">
    <property type="entry name" value="Sig_transdc_resp-reg_receiver"/>
</dbReference>
<proteinExistence type="predicted"/>
<evidence type="ECO:0000313" key="13">
    <source>
        <dbReference type="Proteomes" id="UP000182870"/>
    </source>
</evidence>
<dbReference type="InterPro" id="IPR011006">
    <property type="entry name" value="CheY-like_superfamily"/>
</dbReference>
<dbReference type="InterPro" id="IPR036388">
    <property type="entry name" value="WH-like_DNA-bd_sf"/>
</dbReference>
<evidence type="ECO:0000256" key="3">
    <source>
        <dbReference type="ARBA" id="ARBA00023015"/>
    </source>
</evidence>
<dbReference type="InterPro" id="IPR001867">
    <property type="entry name" value="OmpR/PhoB-type_DNA-bd"/>
</dbReference>
<dbReference type="OrthoDB" id="9790442at2"/>
<dbReference type="Gene3D" id="6.10.250.690">
    <property type="match status" value="1"/>
</dbReference>
<feature type="domain" description="OmpR/PhoB-type" evidence="11">
    <location>
        <begin position="126"/>
        <end position="221"/>
    </location>
</feature>
<dbReference type="SUPFAM" id="SSF52172">
    <property type="entry name" value="CheY-like"/>
    <property type="match status" value="1"/>
</dbReference>
<dbReference type="PROSITE" id="PS50110">
    <property type="entry name" value="RESPONSE_REGULATORY"/>
    <property type="match status" value="1"/>
</dbReference>
<keyword evidence="4 9" id="KW-0238">DNA-binding</keyword>
<evidence type="ECO:0000256" key="5">
    <source>
        <dbReference type="ARBA" id="ARBA00023163"/>
    </source>
</evidence>
<organism evidence="12 13">
    <name type="scientific">Streptococcus equinus</name>
    <name type="common">Streptococcus bovis</name>
    <dbReference type="NCBI Taxonomy" id="1335"/>
    <lineage>
        <taxon>Bacteria</taxon>
        <taxon>Bacillati</taxon>
        <taxon>Bacillota</taxon>
        <taxon>Bacilli</taxon>
        <taxon>Lactobacillales</taxon>
        <taxon>Streptococcaceae</taxon>
        <taxon>Streptococcus</taxon>
    </lineage>
</organism>
<sequence>MAHILIVDDEQSIRDVIKMTLQLENYTFQEAVDGQEALDFIEKEHFDLILLDIMLPVKDGYQVLQEMKCKHIDIPILFLTAKVSVQDRVMGLKLGAEDYVVKPFEPIELLARIEVILRRRPKVEIGTSLIYKDIEVQQQERLVKKNGHLVDLTAKEFDLLVYFLQHQNIALSRDLLLEDVWNFDYMGGTRTVDVHVRQLRDKLDLSQELQTVYKVGYKLVKL</sequence>
<dbReference type="Pfam" id="PF00072">
    <property type="entry name" value="Response_reg"/>
    <property type="match status" value="1"/>
</dbReference>
<dbReference type="Gene3D" id="1.10.10.10">
    <property type="entry name" value="Winged helix-like DNA-binding domain superfamily/Winged helix DNA-binding domain"/>
    <property type="match status" value="1"/>
</dbReference>
<gene>
    <name evidence="12" type="ORF">SAMN05216392_1826</name>
</gene>
<evidence type="ECO:0000259" key="10">
    <source>
        <dbReference type="PROSITE" id="PS50110"/>
    </source>
</evidence>
<feature type="modified residue" description="4-aspartylphosphate" evidence="8">
    <location>
        <position position="52"/>
    </location>
</feature>
<evidence type="ECO:0000313" key="12">
    <source>
        <dbReference type="EMBL" id="SDQ48393.1"/>
    </source>
</evidence>
<dbReference type="GO" id="GO:0006355">
    <property type="term" value="P:regulation of DNA-templated transcription"/>
    <property type="evidence" value="ECO:0007669"/>
    <property type="project" value="InterPro"/>
</dbReference>
<keyword evidence="3" id="KW-0805">Transcription regulation</keyword>
<dbReference type="InterPro" id="IPR039420">
    <property type="entry name" value="WalR-like"/>
</dbReference>
<feature type="domain" description="Response regulatory" evidence="10">
    <location>
        <begin position="3"/>
        <end position="117"/>
    </location>
</feature>
<evidence type="ECO:0000256" key="9">
    <source>
        <dbReference type="PROSITE-ProRule" id="PRU01091"/>
    </source>
</evidence>
<name>A0A1H1B939_STREI</name>
<dbReference type="PROSITE" id="PS51755">
    <property type="entry name" value="OMPR_PHOB"/>
    <property type="match status" value="1"/>
</dbReference>
<dbReference type="GO" id="GO:0005829">
    <property type="term" value="C:cytosol"/>
    <property type="evidence" value="ECO:0007669"/>
    <property type="project" value="TreeGrafter"/>
</dbReference>
<dbReference type="AlphaFoldDB" id="A0A1H1B939"/>
<evidence type="ECO:0000256" key="2">
    <source>
        <dbReference type="ARBA" id="ARBA00023012"/>
    </source>
</evidence>
<evidence type="ECO:0000256" key="8">
    <source>
        <dbReference type="PROSITE-ProRule" id="PRU00169"/>
    </source>
</evidence>
<dbReference type="Gene3D" id="3.40.50.2300">
    <property type="match status" value="1"/>
</dbReference>
<protein>
    <recommendedName>
        <fullName evidence="7">Transcriptional regulatory protein DltR</fullName>
    </recommendedName>
</protein>
<evidence type="ECO:0000259" key="11">
    <source>
        <dbReference type="PROSITE" id="PS51755"/>
    </source>
</evidence>
<dbReference type="GO" id="GO:0032993">
    <property type="term" value="C:protein-DNA complex"/>
    <property type="evidence" value="ECO:0007669"/>
    <property type="project" value="TreeGrafter"/>
</dbReference>
<feature type="DNA-binding region" description="OmpR/PhoB-type" evidence="9">
    <location>
        <begin position="126"/>
        <end position="221"/>
    </location>
</feature>
<dbReference type="Proteomes" id="UP000182870">
    <property type="component" value="Unassembled WGS sequence"/>
</dbReference>
<accession>A0A1H1B939</accession>
<evidence type="ECO:0000256" key="7">
    <source>
        <dbReference type="ARBA" id="ARBA00071115"/>
    </source>
</evidence>
<dbReference type="FunFam" id="3.40.50.2300:FF:000001">
    <property type="entry name" value="DNA-binding response regulator PhoB"/>
    <property type="match status" value="1"/>
</dbReference>
<evidence type="ECO:0000256" key="4">
    <source>
        <dbReference type="ARBA" id="ARBA00023125"/>
    </source>
</evidence>
<evidence type="ECO:0000256" key="6">
    <source>
        <dbReference type="ARBA" id="ARBA00055621"/>
    </source>
</evidence>
<keyword evidence="5" id="KW-0804">Transcription</keyword>
<dbReference type="PANTHER" id="PTHR48111">
    <property type="entry name" value="REGULATOR OF RPOS"/>
    <property type="match status" value="1"/>
</dbReference>
<evidence type="ECO:0000256" key="1">
    <source>
        <dbReference type="ARBA" id="ARBA00022553"/>
    </source>
</evidence>
<keyword evidence="2" id="KW-0902">Two-component regulatory system</keyword>
<dbReference type="CDD" id="cd00383">
    <property type="entry name" value="trans_reg_C"/>
    <property type="match status" value="1"/>
</dbReference>
<keyword evidence="1 8" id="KW-0597">Phosphoprotein</keyword>
<comment type="function">
    <text evidence="6">Member of the two-component regulatory system DltS/DltR. Regulates the expression of the dlt operon.</text>
</comment>